<evidence type="ECO:0000256" key="5">
    <source>
        <dbReference type="ARBA" id="ARBA00022989"/>
    </source>
</evidence>
<evidence type="ECO:0000256" key="3">
    <source>
        <dbReference type="ARBA" id="ARBA00022475"/>
    </source>
</evidence>
<keyword evidence="6" id="KW-0472">Membrane</keyword>
<evidence type="ECO:0000256" key="4">
    <source>
        <dbReference type="ARBA" id="ARBA00022692"/>
    </source>
</evidence>
<evidence type="ECO:0000313" key="7">
    <source>
        <dbReference type="EMBL" id="APW40859.1"/>
    </source>
</evidence>
<keyword evidence="8" id="KW-1185">Reference proteome</keyword>
<dbReference type="NCBIfam" id="NF006520">
    <property type="entry name" value="PRK08965.1-4"/>
    <property type="match status" value="1"/>
</dbReference>
<evidence type="ECO:0000256" key="6">
    <source>
        <dbReference type="ARBA" id="ARBA00023136"/>
    </source>
</evidence>
<evidence type="ECO:0000256" key="1">
    <source>
        <dbReference type="ARBA" id="ARBA00004651"/>
    </source>
</evidence>
<dbReference type="Pfam" id="PF01899">
    <property type="entry name" value="MNHE"/>
    <property type="match status" value="1"/>
</dbReference>
<dbReference type="PANTHER" id="PTHR34584">
    <property type="entry name" value="NA(+)/H(+) ANTIPORTER SUBUNIT E1"/>
    <property type="match status" value="1"/>
</dbReference>
<keyword evidence="5" id="KW-1133">Transmembrane helix</keyword>
<reference evidence="7 8" key="1">
    <citation type="submission" date="2017-01" db="EMBL/GenBank/DDBJ databases">
        <authorList>
            <person name="Mah S.A."/>
            <person name="Swanson W.J."/>
            <person name="Moy G.W."/>
            <person name="Vacquier V.D."/>
        </authorList>
    </citation>
    <scope>NUCLEOTIDE SEQUENCE [LARGE SCALE GENOMIC DNA]</scope>
    <source>
        <strain evidence="7 8">DCY110</strain>
    </source>
</reference>
<comment type="similarity">
    <text evidence="2">Belongs to the CPA3 antiporters (TC 2.A.63) subunit E family.</text>
</comment>
<keyword evidence="4" id="KW-0812">Transmembrane</keyword>
<dbReference type="Proteomes" id="UP000186609">
    <property type="component" value="Chromosome"/>
</dbReference>
<dbReference type="RefSeq" id="WP_076205419.1">
    <property type="nucleotide sequence ID" value="NZ_CP019236.1"/>
</dbReference>
<dbReference type="PANTHER" id="PTHR34584:SF1">
    <property type="entry name" value="NA(+)_H(+) ANTIPORTER SUBUNIT E1"/>
    <property type="match status" value="1"/>
</dbReference>
<dbReference type="GO" id="GO:0005886">
    <property type="term" value="C:plasma membrane"/>
    <property type="evidence" value="ECO:0007669"/>
    <property type="project" value="UniProtKB-SubCell"/>
</dbReference>
<dbReference type="InterPro" id="IPR002758">
    <property type="entry name" value="Cation_antiport_E"/>
</dbReference>
<accession>A0A1P8K4C9</accession>
<proteinExistence type="inferred from homology"/>
<dbReference type="STRING" id="1842727.RD110_21700"/>
<keyword evidence="3" id="KW-1003">Cell membrane</keyword>
<protein>
    <submittedName>
        <fullName evidence="7">Na+/H+ antiporter subunit E</fullName>
    </submittedName>
</protein>
<gene>
    <name evidence="7" type="ORF">RD110_21700</name>
</gene>
<dbReference type="GO" id="GO:0008324">
    <property type="term" value="F:monoatomic cation transmembrane transporter activity"/>
    <property type="evidence" value="ECO:0007669"/>
    <property type="project" value="InterPro"/>
</dbReference>
<comment type="subcellular location">
    <subcellularLocation>
        <location evidence="1">Cell membrane</location>
        <topology evidence="1">Multi-pass membrane protein</topology>
    </subcellularLocation>
</comment>
<evidence type="ECO:0000313" key="8">
    <source>
        <dbReference type="Proteomes" id="UP000186609"/>
    </source>
</evidence>
<dbReference type="EMBL" id="CP019236">
    <property type="protein sequence ID" value="APW40859.1"/>
    <property type="molecule type" value="Genomic_DNA"/>
</dbReference>
<dbReference type="NCBIfam" id="NF006518">
    <property type="entry name" value="PRK08965.1-2"/>
    <property type="match status" value="1"/>
</dbReference>
<dbReference type="AlphaFoldDB" id="A0A1P8K4C9"/>
<dbReference type="KEGG" id="rhy:RD110_21700"/>
<dbReference type="PIRSF" id="PIRSF019239">
    <property type="entry name" value="MrpE"/>
    <property type="match status" value="1"/>
</dbReference>
<organism evidence="7 8">
    <name type="scientific">Rhodoferax koreensis</name>
    <dbReference type="NCBI Taxonomy" id="1842727"/>
    <lineage>
        <taxon>Bacteria</taxon>
        <taxon>Pseudomonadati</taxon>
        <taxon>Pseudomonadota</taxon>
        <taxon>Betaproteobacteria</taxon>
        <taxon>Burkholderiales</taxon>
        <taxon>Comamonadaceae</taxon>
        <taxon>Rhodoferax</taxon>
    </lineage>
</organism>
<evidence type="ECO:0000256" key="2">
    <source>
        <dbReference type="ARBA" id="ARBA00006228"/>
    </source>
</evidence>
<name>A0A1P8K4C9_9BURK</name>
<sequence>MKRLLPSPVLSAALFLLWLLLNQSASPGTLLLGAILAVVIPSLTASLRPTPVRIRRPAVVLRLVATVAADVLRAGLSTGWALLTRRARSLPSAFVRVPLELSDPNGLAVLAVITCLTSGTAWAELSLDRKVLLLHVLQVDDEAALITEFKQRYERPLMEIFE</sequence>